<keyword evidence="5" id="KW-0443">Lipid metabolism</keyword>
<keyword evidence="2" id="KW-0444">Lipid biosynthesis</keyword>
<dbReference type="NCBIfam" id="TIGR01852">
    <property type="entry name" value="lipid_A_lpxA"/>
    <property type="match status" value="1"/>
</dbReference>
<proteinExistence type="predicted"/>
<dbReference type="PIRSF" id="PIRSF000456">
    <property type="entry name" value="UDP-GlcNAc_acltr"/>
    <property type="match status" value="1"/>
</dbReference>
<dbReference type="GO" id="GO:0009245">
    <property type="term" value="P:lipid A biosynthetic process"/>
    <property type="evidence" value="ECO:0007669"/>
    <property type="project" value="UniProtKB-KW"/>
</dbReference>
<evidence type="ECO:0000256" key="3">
    <source>
        <dbReference type="ARBA" id="ARBA00022556"/>
    </source>
</evidence>
<evidence type="ECO:0000256" key="1">
    <source>
        <dbReference type="ARBA" id="ARBA00022490"/>
    </source>
</evidence>
<dbReference type="EMBL" id="BARU01019548">
    <property type="protein sequence ID" value="GAH54034.1"/>
    <property type="molecule type" value="Genomic_DNA"/>
</dbReference>
<sequence>HSSAVIADDAMLAEGVTVGPNCIIDRGVSIGAGTVLDANVVVGKDVKVGENNRFFANCVIGGTPQVLGLGVNDEVGELIIGDNNVIREQVTIHPSVHAGEATKIGNDNLLMIGVHIGHDCVLEDRIVMSNYVQISGHCKIETGVWLSGMVLLHQFVTIGKWCYAAGLAGINHDVPPFLIVSGHYPPRVRAVNKRGMARAGLTEQQQQKVLEAYKKLYRQSGSSLLENARALAAEDGLDGNVRAMVDMIIKSSEQRFGRYLERFRH</sequence>
<evidence type="ECO:0000256" key="6">
    <source>
        <dbReference type="ARBA" id="ARBA00023315"/>
    </source>
</evidence>
<dbReference type="InterPro" id="IPR029098">
    <property type="entry name" value="Acetyltransf_C"/>
</dbReference>
<evidence type="ECO:0000256" key="5">
    <source>
        <dbReference type="ARBA" id="ARBA00023098"/>
    </source>
</evidence>
<evidence type="ECO:0000256" key="2">
    <source>
        <dbReference type="ARBA" id="ARBA00022516"/>
    </source>
</evidence>
<protein>
    <recommendedName>
        <fullName evidence="7">UDP N-acetylglucosamine O-acyltransferase C-terminal domain-containing protein</fullName>
    </recommendedName>
</protein>
<dbReference type="Gene3D" id="1.20.1180.10">
    <property type="entry name" value="Udp N-acetylglucosamine O-acyltransferase, C-terminal domain"/>
    <property type="match status" value="1"/>
</dbReference>
<dbReference type="NCBIfam" id="NF003657">
    <property type="entry name" value="PRK05289.1"/>
    <property type="match status" value="1"/>
</dbReference>
<dbReference type="Pfam" id="PF13720">
    <property type="entry name" value="Acetyltransf_11"/>
    <property type="match status" value="1"/>
</dbReference>
<comment type="caution">
    <text evidence="8">The sequence shown here is derived from an EMBL/GenBank/DDBJ whole genome shotgun (WGS) entry which is preliminary data.</text>
</comment>
<dbReference type="InterPro" id="IPR010137">
    <property type="entry name" value="Lipid_A_LpxA"/>
</dbReference>
<dbReference type="InterPro" id="IPR011004">
    <property type="entry name" value="Trimer_LpxA-like_sf"/>
</dbReference>
<dbReference type="GO" id="GO:0008780">
    <property type="term" value="F:acyl-[acyl-carrier-protein]-UDP-N-acetylglucosamine O-acyltransferase activity"/>
    <property type="evidence" value="ECO:0007669"/>
    <property type="project" value="InterPro"/>
</dbReference>
<accession>X1HJN6</accession>
<keyword evidence="6" id="KW-0012">Acyltransferase</keyword>
<dbReference type="InterPro" id="IPR018357">
    <property type="entry name" value="Hexapep_transf_CS"/>
</dbReference>
<reference evidence="8" key="1">
    <citation type="journal article" date="2014" name="Front. Microbiol.">
        <title>High frequency of phylogenetically diverse reductive dehalogenase-homologous genes in deep subseafloor sedimentary metagenomes.</title>
        <authorList>
            <person name="Kawai M."/>
            <person name="Futagami T."/>
            <person name="Toyoda A."/>
            <person name="Takaki Y."/>
            <person name="Nishi S."/>
            <person name="Hori S."/>
            <person name="Arai W."/>
            <person name="Tsubouchi T."/>
            <person name="Morono Y."/>
            <person name="Uchiyama I."/>
            <person name="Ito T."/>
            <person name="Fujiyama A."/>
            <person name="Inagaki F."/>
            <person name="Takami H."/>
        </authorList>
    </citation>
    <scope>NUCLEOTIDE SEQUENCE</scope>
    <source>
        <strain evidence="8">Expedition CK06-06</strain>
    </source>
</reference>
<dbReference type="PANTHER" id="PTHR43480">
    <property type="entry name" value="ACYL-[ACYL-CARRIER-PROTEIN]--UDP-N-ACETYLGLUCOSAMINE O-ACYLTRANSFERASE"/>
    <property type="match status" value="1"/>
</dbReference>
<evidence type="ECO:0000313" key="8">
    <source>
        <dbReference type="EMBL" id="GAH54034.1"/>
    </source>
</evidence>
<dbReference type="InterPro" id="IPR001451">
    <property type="entry name" value="Hexapep"/>
</dbReference>
<dbReference type="PROSITE" id="PS00101">
    <property type="entry name" value="HEXAPEP_TRANSFERASES"/>
    <property type="match status" value="1"/>
</dbReference>
<organism evidence="8">
    <name type="scientific">marine sediment metagenome</name>
    <dbReference type="NCBI Taxonomy" id="412755"/>
    <lineage>
        <taxon>unclassified sequences</taxon>
        <taxon>metagenomes</taxon>
        <taxon>ecological metagenomes</taxon>
    </lineage>
</organism>
<evidence type="ECO:0000259" key="7">
    <source>
        <dbReference type="Pfam" id="PF13720"/>
    </source>
</evidence>
<gene>
    <name evidence="8" type="ORF">S03H2_32188</name>
</gene>
<evidence type="ECO:0000256" key="4">
    <source>
        <dbReference type="ARBA" id="ARBA00022679"/>
    </source>
</evidence>
<dbReference type="PANTHER" id="PTHR43480:SF1">
    <property type="entry name" value="ACYL-[ACYL-CARRIER-PROTEIN]--UDP-N-ACETYLGLUCOSAMINE O-ACYLTRANSFERASE, MITOCHONDRIAL-RELATED"/>
    <property type="match status" value="1"/>
</dbReference>
<dbReference type="Gene3D" id="2.160.10.10">
    <property type="entry name" value="Hexapeptide repeat proteins"/>
    <property type="match status" value="1"/>
</dbReference>
<name>X1HJN6_9ZZZZ</name>
<dbReference type="GO" id="GO:0016020">
    <property type="term" value="C:membrane"/>
    <property type="evidence" value="ECO:0007669"/>
    <property type="project" value="GOC"/>
</dbReference>
<feature type="domain" description="UDP N-acetylglucosamine O-acyltransferase C-terminal" evidence="7">
    <location>
        <begin position="173"/>
        <end position="252"/>
    </location>
</feature>
<dbReference type="AlphaFoldDB" id="X1HJN6"/>
<dbReference type="InterPro" id="IPR037157">
    <property type="entry name" value="Acetyltransf_C_sf"/>
</dbReference>
<keyword evidence="3" id="KW-0441">Lipid A biosynthesis</keyword>
<keyword evidence="1" id="KW-0963">Cytoplasm</keyword>
<dbReference type="SUPFAM" id="SSF51161">
    <property type="entry name" value="Trimeric LpxA-like enzymes"/>
    <property type="match status" value="1"/>
</dbReference>
<dbReference type="Pfam" id="PF00132">
    <property type="entry name" value="Hexapep"/>
    <property type="match status" value="1"/>
</dbReference>
<feature type="non-terminal residue" evidence="8">
    <location>
        <position position="1"/>
    </location>
</feature>
<keyword evidence="4" id="KW-0808">Transferase</keyword>